<dbReference type="InterPro" id="IPR044861">
    <property type="entry name" value="IPNS-like_FE2OG_OXY"/>
</dbReference>
<evidence type="ECO:0000256" key="1">
    <source>
        <dbReference type="ARBA" id="ARBA00022723"/>
    </source>
</evidence>
<organism evidence="4 5">
    <name type="scientific">Eleusine coracana subsp. coracana</name>
    <dbReference type="NCBI Taxonomy" id="191504"/>
    <lineage>
        <taxon>Eukaryota</taxon>
        <taxon>Viridiplantae</taxon>
        <taxon>Streptophyta</taxon>
        <taxon>Embryophyta</taxon>
        <taxon>Tracheophyta</taxon>
        <taxon>Spermatophyta</taxon>
        <taxon>Magnoliopsida</taxon>
        <taxon>Liliopsida</taxon>
        <taxon>Poales</taxon>
        <taxon>Poaceae</taxon>
        <taxon>PACMAD clade</taxon>
        <taxon>Chloridoideae</taxon>
        <taxon>Cynodonteae</taxon>
        <taxon>Eleusininae</taxon>
        <taxon>Eleusine</taxon>
    </lineage>
</organism>
<accession>A0AAV5ECX0</accession>
<dbReference type="GO" id="GO:0046872">
    <property type="term" value="F:metal ion binding"/>
    <property type="evidence" value="ECO:0007669"/>
    <property type="project" value="UniProtKB-KW"/>
</dbReference>
<protein>
    <recommendedName>
        <fullName evidence="3">Fe2OG dioxygenase domain-containing protein</fullName>
    </recommendedName>
</protein>
<dbReference type="SUPFAM" id="SSF51197">
    <property type="entry name" value="Clavaminate synthase-like"/>
    <property type="match status" value="1"/>
</dbReference>
<proteinExistence type="predicted"/>
<keyword evidence="1" id="KW-0479">Metal-binding</keyword>
<dbReference type="EMBL" id="BQKI01000074">
    <property type="protein sequence ID" value="GJN20382.1"/>
    <property type="molecule type" value="Genomic_DNA"/>
</dbReference>
<feature type="domain" description="Fe2OG dioxygenase" evidence="3">
    <location>
        <begin position="29"/>
        <end position="131"/>
    </location>
</feature>
<dbReference type="AlphaFoldDB" id="A0AAV5ECX0"/>
<dbReference type="InterPro" id="IPR050295">
    <property type="entry name" value="Plant_2OG-oxidoreductases"/>
</dbReference>
<evidence type="ECO:0000256" key="2">
    <source>
        <dbReference type="ARBA" id="ARBA00023004"/>
    </source>
</evidence>
<name>A0AAV5ECX0_ELECO</name>
<evidence type="ECO:0000313" key="5">
    <source>
        <dbReference type="Proteomes" id="UP001054889"/>
    </source>
</evidence>
<keyword evidence="5" id="KW-1185">Reference proteome</keyword>
<dbReference type="InterPro" id="IPR005123">
    <property type="entry name" value="Oxoglu/Fe-dep_dioxygenase_dom"/>
</dbReference>
<dbReference type="Gene3D" id="2.60.120.330">
    <property type="entry name" value="B-lactam Antibiotic, Isopenicillin N Synthase, Chain"/>
    <property type="match status" value="1"/>
</dbReference>
<evidence type="ECO:0000313" key="4">
    <source>
        <dbReference type="EMBL" id="GJN20382.1"/>
    </source>
</evidence>
<evidence type="ECO:0000259" key="3">
    <source>
        <dbReference type="PROSITE" id="PS51471"/>
    </source>
</evidence>
<keyword evidence="2" id="KW-0408">Iron</keyword>
<comment type="caution">
    <text evidence="4">The sequence shown here is derived from an EMBL/GenBank/DDBJ whole genome shotgun (WGS) entry which is preliminary data.</text>
</comment>
<dbReference type="PROSITE" id="PS51471">
    <property type="entry name" value="FE2OG_OXY"/>
    <property type="match status" value="1"/>
</dbReference>
<dbReference type="PANTHER" id="PTHR47991">
    <property type="entry name" value="OXOGLUTARATE/IRON-DEPENDENT DIOXYGENASE"/>
    <property type="match status" value="1"/>
</dbReference>
<dbReference type="InterPro" id="IPR027443">
    <property type="entry name" value="IPNS-like_sf"/>
</dbReference>
<gene>
    <name evidence="4" type="primary">gb07752</name>
    <name evidence="4" type="ORF">PR202_gb07752</name>
</gene>
<sequence>MNIVKRLLPIIAKNLGLQPDALTDKFTDGIQSIKMNCYPPCAQATNVVGLSPHSDAGFMTLVLQVNQVQVHGRQIRRNGTWVFVMPLDGAFVVNLGDTLRIFTNGKYKSIEHRGIVDTAKERMSVAAFHGPNMHAKIGPLEEIVVNEVQAYKRVDHENFRRLFFSAKLIGKSFIEQMKLKSIS</sequence>
<reference evidence="4" key="2">
    <citation type="submission" date="2021-12" db="EMBL/GenBank/DDBJ databases">
        <title>Resequencing data analysis of finger millet.</title>
        <authorList>
            <person name="Hatakeyama M."/>
            <person name="Aluri S."/>
            <person name="Balachadran M.T."/>
            <person name="Sivarajan S.R."/>
            <person name="Poveda L."/>
            <person name="Shimizu-Inatsugi R."/>
            <person name="Schlapbach R."/>
            <person name="Sreeman S.M."/>
            <person name="Shimizu K.K."/>
        </authorList>
    </citation>
    <scope>NUCLEOTIDE SEQUENCE</scope>
</reference>
<dbReference type="Pfam" id="PF03171">
    <property type="entry name" value="2OG-FeII_Oxy"/>
    <property type="match status" value="1"/>
</dbReference>
<dbReference type="Proteomes" id="UP001054889">
    <property type="component" value="Unassembled WGS sequence"/>
</dbReference>
<reference evidence="4" key="1">
    <citation type="journal article" date="2018" name="DNA Res.">
        <title>Multiple hybrid de novo genome assembly of finger millet, an orphan allotetraploid crop.</title>
        <authorList>
            <person name="Hatakeyama M."/>
            <person name="Aluri S."/>
            <person name="Balachadran M.T."/>
            <person name="Sivarajan S.R."/>
            <person name="Patrignani A."/>
            <person name="Gruter S."/>
            <person name="Poveda L."/>
            <person name="Shimizu-Inatsugi R."/>
            <person name="Baeten J."/>
            <person name="Francoijs K.J."/>
            <person name="Nataraja K.N."/>
            <person name="Reddy Y.A.N."/>
            <person name="Phadnis S."/>
            <person name="Ravikumar R.L."/>
            <person name="Schlapbach R."/>
            <person name="Sreeman S.M."/>
            <person name="Shimizu K.K."/>
        </authorList>
    </citation>
    <scope>NUCLEOTIDE SEQUENCE</scope>
</reference>